<organism evidence="2 3">
    <name type="scientific">Dentiscutata erythropus</name>
    <dbReference type="NCBI Taxonomy" id="1348616"/>
    <lineage>
        <taxon>Eukaryota</taxon>
        <taxon>Fungi</taxon>
        <taxon>Fungi incertae sedis</taxon>
        <taxon>Mucoromycota</taxon>
        <taxon>Glomeromycotina</taxon>
        <taxon>Glomeromycetes</taxon>
        <taxon>Diversisporales</taxon>
        <taxon>Gigasporaceae</taxon>
        <taxon>Dentiscutata</taxon>
    </lineage>
</organism>
<accession>A0A9N8YXX2</accession>
<reference evidence="2" key="1">
    <citation type="submission" date="2021-06" db="EMBL/GenBank/DDBJ databases">
        <authorList>
            <person name="Kallberg Y."/>
            <person name="Tangrot J."/>
            <person name="Rosling A."/>
        </authorList>
    </citation>
    <scope>NUCLEOTIDE SEQUENCE</scope>
    <source>
        <strain evidence="2">MA453B</strain>
    </source>
</reference>
<feature type="chain" id="PRO_5040419391" evidence="1">
    <location>
        <begin position="23"/>
        <end position="48"/>
    </location>
</feature>
<sequence>MLLAKFLFRILITVELSLKIDASIQQDTNQYIQGSYSDLTKVWFGSGP</sequence>
<dbReference type="EMBL" id="CAJVPY010000198">
    <property type="protein sequence ID" value="CAG8457053.1"/>
    <property type="molecule type" value="Genomic_DNA"/>
</dbReference>
<keyword evidence="3" id="KW-1185">Reference proteome</keyword>
<comment type="caution">
    <text evidence="2">The sequence shown here is derived from an EMBL/GenBank/DDBJ whole genome shotgun (WGS) entry which is preliminary data.</text>
</comment>
<proteinExistence type="predicted"/>
<protein>
    <submittedName>
        <fullName evidence="2">2157_t:CDS:1</fullName>
    </submittedName>
</protein>
<name>A0A9N8YXX2_9GLOM</name>
<dbReference type="AlphaFoldDB" id="A0A9N8YXX2"/>
<feature type="signal peptide" evidence="1">
    <location>
        <begin position="1"/>
        <end position="22"/>
    </location>
</feature>
<evidence type="ECO:0000313" key="3">
    <source>
        <dbReference type="Proteomes" id="UP000789405"/>
    </source>
</evidence>
<dbReference type="Proteomes" id="UP000789405">
    <property type="component" value="Unassembled WGS sequence"/>
</dbReference>
<keyword evidence="1" id="KW-0732">Signal</keyword>
<evidence type="ECO:0000256" key="1">
    <source>
        <dbReference type="SAM" id="SignalP"/>
    </source>
</evidence>
<evidence type="ECO:0000313" key="2">
    <source>
        <dbReference type="EMBL" id="CAG8457053.1"/>
    </source>
</evidence>
<gene>
    <name evidence="2" type="ORF">DERYTH_LOCUS820</name>
</gene>